<comment type="cofactor">
    <cofactor evidence="1">
        <name>Mn(2+)</name>
        <dbReference type="ChEBI" id="CHEBI:29035"/>
    </cofactor>
</comment>
<dbReference type="Gene3D" id="3.40.630.10">
    <property type="entry name" value="Zn peptidases"/>
    <property type="match status" value="1"/>
</dbReference>
<evidence type="ECO:0000313" key="10">
    <source>
        <dbReference type="Proteomes" id="UP000594621"/>
    </source>
</evidence>
<evidence type="ECO:0000256" key="8">
    <source>
        <dbReference type="PIRSR" id="PIRSR001235-2"/>
    </source>
</evidence>
<dbReference type="NCBIfam" id="TIGR01879">
    <property type="entry name" value="hydantase"/>
    <property type="match status" value="1"/>
</dbReference>
<dbReference type="PANTHER" id="PTHR32494:SF19">
    <property type="entry name" value="ALLANTOATE DEIMINASE-RELATED"/>
    <property type="match status" value="1"/>
</dbReference>
<feature type="binding site" evidence="7">
    <location>
        <position position="131"/>
    </location>
    <ligand>
        <name>Zn(2+)</name>
        <dbReference type="ChEBI" id="CHEBI:29105"/>
        <label>2</label>
    </ligand>
</feature>
<protein>
    <submittedName>
        <fullName evidence="9">Zn-dependent hydrolase</fullName>
    </submittedName>
</protein>
<evidence type="ECO:0000256" key="5">
    <source>
        <dbReference type="ARBA" id="ARBA00022801"/>
    </source>
</evidence>
<dbReference type="InterPro" id="IPR001261">
    <property type="entry name" value="ArgE/DapE_CS"/>
</dbReference>
<name>A0A7S9H0W4_9BRAD</name>
<dbReference type="KEGG" id="bcou:IC761_07170"/>
<evidence type="ECO:0000256" key="4">
    <source>
        <dbReference type="ARBA" id="ARBA00022723"/>
    </source>
</evidence>
<sequence>MPFDPRASSIDADRLWTDLMALAAITEPDRPWTRRSFTTRFDEGRTWLSNLFVDAGLSIRMDAGGNLIGRLDGRLSLPPIMLGSHSDTVPSGGRFDGAAGLVAALEVARAVIRSGQRLDHPLEIVDFLAEEPSDYGISCIGSRAMAGALSPETLSRTNKRGERLSEAIARVGGVPSALERVVPPKISAYLELHIEQGRVLENAGIDLGIVTAIVGIARVELILLGSADHAGGTPMNLRRDAGVAAAEIISWAAEQGVLQANSGRGHFVVTTGIIEISPNAANVVPGQARLVLDIRAENSGQLDEFVLLLDRYSLDAASRIGVKRDRFAIISRTDPTPCDAHLRDVLTNSAAKLGYKTTELASGAGHDAAFVARIGRSAMLFIPCLEGKSHSPDEWADPDAVAMGAATLYEAVRSLDIAGATNKTILESANQ</sequence>
<gene>
    <name evidence="9" type="ORF">IC761_07170</name>
</gene>
<dbReference type="CDD" id="cd03884">
    <property type="entry name" value="M20_bAS"/>
    <property type="match status" value="1"/>
</dbReference>
<dbReference type="InterPro" id="IPR036264">
    <property type="entry name" value="Bact_exopeptidase_dim_dom"/>
</dbReference>
<dbReference type="GO" id="GO:0016813">
    <property type="term" value="F:hydrolase activity, acting on carbon-nitrogen (but not peptide) bonds, in linear amidines"/>
    <property type="evidence" value="ECO:0007669"/>
    <property type="project" value="InterPro"/>
</dbReference>
<comment type="subunit">
    <text evidence="3">Homodimer.</text>
</comment>
<dbReference type="Gene3D" id="3.30.70.360">
    <property type="match status" value="1"/>
</dbReference>
<reference evidence="9 10" key="1">
    <citation type="submission" date="2020-09" db="EMBL/GenBank/DDBJ databases">
        <title>Complete genomes of bradyrhizobia occurring on native shrubby legumes in Australia.</title>
        <authorList>
            <person name="Lafay B."/>
        </authorList>
    </citation>
    <scope>NUCLEOTIDE SEQUENCE [LARGE SCALE GENOMIC DNA]</scope>
    <source>
        <strain evidence="9 10">BDV5040</strain>
    </source>
</reference>
<feature type="binding site" evidence="7">
    <location>
        <position position="96"/>
    </location>
    <ligand>
        <name>Zn(2+)</name>
        <dbReference type="ChEBI" id="CHEBI:29105"/>
        <label>1</label>
    </ligand>
</feature>
<feature type="binding site" evidence="7">
    <location>
        <position position="85"/>
    </location>
    <ligand>
        <name>Zn(2+)</name>
        <dbReference type="ChEBI" id="CHEBI:29105"/>
        <label>1</label>
    </ligand>
</feature>
<keyword evidence="6" id="KW-0464">Manganese</keyword>
<dbReference type="SUPFAM" id="SSF53187">
    <property type="entry name" value="Zn-dependent exopeptidases"/>
    <property type="match status" value="1"/>
</dbReference>
<evidence type="ECO:0000256" key="6">
    <source>
        <dbReference type="ARBA" id="ARBA00023211"/>
    </source>
</evidence>
<evidence type="ECO:0000256" key="3">
    <source>
        <dbReference type="ARBA" id="ARBA00011738"/>
    </source>
</evidence>
<feature type="binding site" evidence="8">
    <location>
        <position position="295"/>
    </location>
    <ligand>
        <name>allantoate</name>
        <dbReference type="ChEBI" id="CHEBI:17536"/>
    </ligand>
</feature>
<proteinExistence type="inferred from homology"/>
<dbReference type="InterPro" id="IPR002933">
    <property type="entry name" value="Peptidase_M20"/>
</dbReference>
<evidence type="ECO:0000313" key="9">
    <source>
        <dbReference type="EMBL" id="QPF93044.1"/>
    </source>
</evidence>
<dbReference type="NCBIfam" id="NF009531">
    <property type="entry name" value="PRK12893.1-5"/>
    <property type="match status" value="1"/>
</dbReference>
<dbReference type="PANTHER" id="PTHR32494">
    <property type="entry name" value="ALLANTOATE DEIMINASE-RELATED"/>
    <property type="match status" value="1"/>
</dbReference>
<dbReference type="InterPro" id="IPR010158">
    <property type="entry name" value="Amidase_Cbmase"/>
</dbReference>
<feature type="binding site" evidence="8">
    <location>
        <position position="282"/>
    </location>
    <ligand>
        <name>allantoate</name>
        <dbReference type="ChEBI" id="CHEBI:17536"/>
    </ligand>
</feature>
<dbReference type="Pfam" id="PF01546">
    <property type="entry name" value="Peptidase_M20"/>
    <property type="match status" value="1"/>
</dbReference>
<keyword evidence="10" id="KW-1185">Reference proteome</keyword>
<keyword evidence="4 7" id="KW-0479">Metal-binding</keyword>
<feature type="binding site" evidence="7">
    <location>
        <position position="390"/>
    </location>
    <ligand>
        <name>Zn(2+)</name>
        <dbReference type="ChEBI" id="CHEBI:29105"/>
        <label>2</label>
    </ligand>
</feature>
<comment type="similarity">
    <text evidence="2">Belongs to the peptidase M20 family.</text>
</comment>
<dbReference type="PIRSF" id="PIRSF001235">
    <property type="entry name" value="Amidase_carbamoylase"/>
    <property type="match status" value="1"/>
</dbReference>
<keyword evidence="7" id="KW-0862">Zinc</keyword>
<evidence type="ECO:0000256" key="1">
    <source>
        <dbReference type="ARBA" id="ARBA00001936"/>
    </source>
</evidence>
<dbReference type="AlphaFoldDB" id="A0A7S9H0W4"/>
<evidence type="ECO:0000256" key="7">
    <source>
        <dbReference type="PIRSR" id="PIRSR001235-1"/>
    </source>
</evidence>
<dbReference type="PROSITE" id="PS00758">
    <property type="entry name" value="ARGE_DAPE_CPG2_1"/>
    <property type="match status" value="1"/>
</dbReference>
<organism evidence="9 10">
    <name type="scientific">Bradyrhizobium commune</name>
    <dbReference type="NCBI Taxonomy" id="83627"/>
    <lineage>
        <taxon>Bacteria</taxon>
        <taxon>Pseudomonadati</taxon>
        <taxon>Pseudomonadota</taxon>
        <taxon>Alphaproteobacteria</taxon>
        <taxon>Hyphomicrobiales</taxon>
        <taxon>Nitrobacteraceae</taxon>
        <taxon>Bradyrhizobium</taxon>
    </lineage>
</organism>
<dbReference type="Proteomes" id="UP000594621">
    <property type="component" value="Chromosome"/>
</dbReference>
<feature type="binding site" evidence="8">
    <location>
        <position position="218"/>
    </location>
    <ligand>
        <name>allantoate</name>
        <dbReference type="ChEBI" id="CHEBI:17536"/>
    </ligand>
</feature>
<keyword evidence="5 9" id="KW-0378">Hydrolase</keyword>
<feature type="binding site" evidence="7">
    <location>
        <position position="96"/>
    </location>
    <ligand>
        <name>Zn(2+)</name>
        <dbReference type="ChEBI" id="CHEBI:29105"/>
        <label>2</label>
    </ligand>
</feature>
<dbReference type="SUPFAM" id="SSF55031">
    <property type="entry name" value="Bacterial exopeptidase dimerisation domain"/>
    <property type="match status" value="1"/>
</dbReference>
<feature type="binding site" evidence="7">
    <location>
        <position position="193"/>
    </location>
    <ligand>
        <name>Zn(2+)</name>
        <dbReference type="ChEBI" id="CHEBI:29105"/>
        <label>1</label>
    </ligand>
</feature>
<dbReference type="EMBL" id="CP061379">
    <property type="protein sequence ID" value="QPF93044.1"/>
    <property type="molecule type" value="Genomic_DNA"/>
</dbReference>
<evidence type="ECO:0000256" key="2">
    <source>
        <dbReference type="ARBA" id="ARBA00006153"/>
    </source>
</evidence>
<accession>A0A7S9H0W4</accession>
<dbReference type="GO" id="GO:0046872">
    <property type="term" value="F:metal ion binding"/>
    <property type="evidence" value="ECO:0007669"/>
    <property type="project" value="UniProtKB-KW"/>
</dbReference>
<comment type="cofactor">
    <cofactor evidence="7">
        <name>Zn(2+)</name>
        <dbReference type="ChEBI" id="CHEBI:29105"/>
    </cofactor>
    <text evidence="7">Binds 2 Zn(2+) ions per subunit.</text>
</comment>